<dbReference type="EMBL" id="PQFF01000163">
    <property type="protein sequence ID" value="RHZ77782.1"/>
    <property type="molecule type" value="Genomic_DNA"/>
</dbReference>
<sequence>MLPYHQSSIKKPRLEECWKGFGTTGVETNSGMDVCAVDLVGGIRKRGGKWQIR</sequence>
<dbReference type="Proteomes" id="UP000266861">
    <property type="component" value="Unassembled WGS sequence"/>
</dbReference>
<dbReference type="AlphaFoldDB" id="A0A397ISK8"/>
<gene>
    <name evidence="1" type="ORF">Glove_173g32</name>
</gene>
<organism evidence="1 2">
    <name type="scientific">Diversispora epigaea</name>
    <dbReference type="NCBI Taxonomy" id="1348612"/>
    <lineage>
        <taxon>Eukaryota</taxon>
        <taxon>Fungi</taxon>
        <taxon>Fungi incertae sedis</taxon>
        <taxon>Mucoromycota</taxon>
        <taxon>Glomeromycotina</taxon>
        <taxon>Glomeromycetes</taxon>
        <taxon>Diversisporales</taxon>
        <taxon>Diversisporaceae</taxon>
        <taxon>Diversispora</taxon>
    </lineage>
</organism>
<keyword evidence="2" id="KW-1185">Reference proteome</keyword>
<protein>
    <submittedName>
        <fullName evidence="1">Uncharacterized protein</fullName>
    </submittedName>
</protein>
<accession>A0A397ISK8</accession>
<evidence type="ECO:0000313" key="1">
    <source>
        <dbReference type="EMBL" id="RHZ77782.1"/>
    </source>
</evidence>
<proteinExistence type="predicted"/>
<evidence type="ECO:0000313" key="2">
    <source>
        <dbReference type="Proteomes" id="UP000266861"/>
    </source>
</evidence>
<name>A0A397ISK8_9GLOM</name>
<comment type="caution">
    <text evidence="1">The sequence shown here is derived from an EMBL/GenBank/DDBJ whole genome shotgun (WGS) entry which is preliminary data.</text>
</comment>
<reference evidence="1 2" key="1">
    <citation type="submission" date="2018-08" db="EMBL/GenBank/DDBJ databases">
        <title>Genome and evolution of the arbuscular mycorrhizal fungus Diversispora epigaea (formerly Glomus versiforme) and its bacterial endosymbionts.</title>
        <authorList>
            <person name="Sun X."/>
            <person name="Fei Z."/>
            <person name="Harrison M."/>
        </authorList>
    </citation>
    <scope>NUCLEOTIDE SEQUENCE [LARGE SCALE GENOMIC DNA]</scope>
    <source>
        <strain evidence="1 2">IT104</strain>
    </source>
</reference>